<keyword evidence="2" id="KW-0808">Transferase</keyword>
<gene>
    <name evidence="2" type="ORF">D3M76_11790</name>
</gene>
<evidence type="ECO:0000313" key="3">
    <source>
        <dbReference type="Proteomes" id="UP000310576"/>
    </source>
</evidence>
<sequence length="252" mass="29669">MSGLNNSQVPIYIINLEKSTDRKAYMQAQFDSLFDHNSMQEIYFFTGINGKENPNHPLFKRYNNKKRLNVKGYPLTLSQLGCYASHYSMWEKCVELNQPIIILEDDAKFKNNFLDVLAFINSDKNTFEFFWLQPDRLKNKRKLVADFGDFSIQQFSKGFIGATGYYLTPQAAKKFLAQSKEWYITVDVTMDRFFENKVPPYSIVPFCLEADYEIESTIFEKQKKIKSFKTILSRELFNIKTTVKRLIYNIFN</sequence>
<dbReference type="InterPro" id="IPR002654">
    <property type="entry name" value="Glyco_trans_25"/>
</dbReference>
<organism evidence="2 3">
    <name type="scientific">Rodentibacter pneumotropicus</name>
    <dbReference type="NCBI Taxonomy" id="758"/>
    <lineage>
        <taxon>Bacteria</taxon>
        <taxon>Pseudomonadati</taxon>
        <taxon>Pseudomonadota</taxon>
        <taxon>Gammaproteobacteria</taxon>
        <taxon>Pasteurellales</taxon>
        <taxon>Pasteurellaceae</taxon>
        <taxon>Rodentibacter</taxon>
    </lineage>
</organism>
<evidence type="ECO:0000313" key="2">
    <source>
        <dbReference type="EMBL" id="THA10560.1"/>
    </source>
</evidence>
<proteinExistence type="predicted"/>
<accession>A0A4S2Q246</accession>
<comment type="caution">
    <text evidence="2">The sequence shown here is derived from an EMBL/GenBank/DDBJ whole genome shotgun (WGS) entry which is preliminary data.</text>
</comment>
<name>A0A4S2Q246_9PAST</name>
<dbReference type="Pfam" id="PF01755">
    <property type="entry name" value="Glyco_transf_25"/>
    <property type="match status" value="1"/>
</dbReference>
<dbReference type="EMBL" id="QXNG01000162">
    <property type="protein sequence ID" value="THA10560.1"/>
    <property type="molecule type" value="Genomic_DNA"/>
</dbReference>
<dbReference type="CDD" id="cd06532">
    <property type="entry name" value="Glyco_transf_25"/>
    <property type="match status" value="1"/>
</dbReference>
<dbReference type="Proteomes" id="UP000310576">
    <property type="component" value="Unassembled WGS sequence"/>
</dbReference>
<feature type="domain" description="Glycosyl transferase family 25" evidence="1">
    <location>
        <begin position="10"/>
        <end position="190"/>
    </location>
</feature>
<dbReference type="AlphaFoldDB" id="A0A4S2Q246"/>
<reference evidence="2 3" key="1">
    <citation type="journal article" date="2019" name="Vet. Microbiol.">
        <title>Development of multi locus sequence typing (MLST) of Rodentibacter pneumotropicus.</title>
        <authorList>
            <person name="Adhikary S."/>
            <person name="Bisgaard M."/>
            <person name="Boot R."/>
            <person name="Benga L."/>
            <person name="Nicklas W."/>
            <person name="Christensen H."/>
        </authorList>
    </citation>
    <scope>NUCLEOTIDE SEQUENCE [LARGE SCALE GENOMIC DNA]</scope>
    <source>
        <strain evidence="2 3">1596_07</strain>
    </source>
</reference>
<dbReference type="RefSeq" id="WP_136125821.1">
    <property type="nucleotide sequence ID" value="NZ_QXNG01000162.1"/>
</dbReference>
<dbReference type="GO" id="GO:0016740">
    <property type="term" value="F:transferase activity"/>
    <property type="evidence" value="ECO:0007669"/>
    <property type="project" value="UniProtKB-KW"/>
</dbReference>
<evidence type="ECO:0000259" key="1">
    <source>
        <dbReference type="Pfam" id="PF01755"/>
    </source>
</evidence>
<protein>
    <submittedName>
        <fullName evidence="2">UDP-glucose--lipooligosaccharide glucosyltransferase</fullName>
    </submittedName>
</protein>